<dbReference type="Pfam" id="PF00089">
    <property type="entry name" value="Trypsin"/>
    <property type="match status" value="2"/>
</dbReference>
<dbReference type="GO" id="GO:0006508">
    <property type="term" value="P:proteolysis"/>
    <property type="evidence" value="ECO:0007669"/>
    <property type="project" value="InterPro"/>
</dbReference>
<dbReference type="RefSeq" id="XP_055364566.1">
    <property type="nucleotide sequence ID" value="XM_055508591.1"/>
</dbReference>
<feature type="signal peptide" evidence="2">
    <location>
        <begin position="1"/>
        <end position="22"/>
    </location>
</feature>
<dbReference type="InterPro" id="IPR001254">
    <property type="entry name" value="Trypsin_dom"/>
</dbReference>
<evidence type="ECO:0000313" key="5">
    <source>
        <dbReference type="RefSeq" id="XP_029004258.1"/>
    </source>
</evidence>
<reference evidence="5 6" key="1">
    <citation type="submission" date="2025-04" db="UniProtKB">
        <authorList>
            <consortium name="RefSeq"/>
        </authorList>
    </citation>
    <scope>IDENTIFICATION</scope>
</reference>
<dbReference type="SMART" id="SM00020">
    <property type="entry name" value="Tryp_SPc"/>
    <property type="match status" value="1"/>
</dbReference>
<dbReference type="InterPro" id="IPR043504">
    <property type="entry name" value="Peptidase_S1_PA_chymotrypsin"/>
</dbReference>
<dbReference type="SUPFAM" id="SSF50494">
    <property type="entry name" value="Trypsin-like serine proteases"/>
    <property type="match status" value="1"/>
</dbReference>
<dbReference type="RefSeq" id="XP_055364564.1">
    <property type="nucleotide sequence ID" value="XM_055508589.1"/>
</dbReference>
<dbReference type="InterPro" id="IPR009003">
    <property type="entry name" value="Peptidase_S1_PA"/>
</dbReference>
<accession>A0A6P7MD63</accession>
<dbReference type="PRINTS" id="PR00722">
    <property type="entry name" value="CHYMOTRYPSIN"/>
</dbReference>
<organism evidence="4 5">
    <name type="scientific">Betta splendens</name>
    <name type="common">Siamese fighting fish</name>
    <dbReference type="NCBI Taxonomy" id="158456"/>
    <lineage>
        <taxon>Eukaryota</taxon>
        <taxon>Metazoa</taxon>
        <taxon>Chordata</taxon>
        <taxon>Craniata</taxon>
        <taxon>Vertebrata</taxon>
        <taxon>Euteleostomi</taxon>
        <taxon>Actinopterygii</taxon>
        <taxon>Neopterygii</taxon>
        <taxon>Teleostei</taxon>
        <taxon>Neoteleostei</taxon>
        <taxon>Acanthomorphata</taxon>
        <taxon>Anabantaria</taxon>
        <taxon>Anabantiformes</taxon>
        <taxon>Anabantoidei</taxon>
        <taxon>Osphronemidae</taxon>
        <taxon>Betta</taxon>
    </lineage>
</organism>
<evidence type="ECO:0000256" key="2">
    <source>
        <dbReference type="SAM" id="SignalP"/>
    </source>
</evidence>
<dbReference type="InterPro" id="IPR001314">
    <property type="entry name" value="Peptidase_S1A"/>
</dbReference>
<dbReference type="PANTHER" id="PTHR24271:SF87">
    <property type="entry name" value="ARGININE ESTERASE-LIKE-RELATED"/>
    <property type="match status" value="1"/>
</dbReference>
<feature type="domain" description="Peptidase S1" evidence="3">
    <location>
        <begin position="23"/>
        <end position="263"/>
    </location>
</feature>
<dbReference type="GeneID" id="114854222"/>
<name>A0A6P7MD63_BETSP</name>
<dbReference type="PROSITE" id="PS50240">
    <property type="entry name" value="TRYPSIN_DOM"/>
    <property type="match status" value="1"/>
</dbReference>
<dbReference type="PANTHER" id="PTHR24271">
    <property type="entry name" value="KALLIKREIN-RELATED"/>
    <property type="match status" value="1"/>
</dbReference>
<dbReference type="GO" id="GO:0004252">
    <property type="term" value="F:serine-type endopeptidase activity"/>
    <property type="evidence" value="ECO:0007669"/>
    <property type="project" value="InterPro"/>
</dbReference>
<evidence type="ECO:0000313" key="7">
    <source>
        <dbReference type="RefSeq" id="XP_055364565.1"/>
    </source>
</evidence>
<dbReference type="RefSeq" id="XP_029004258.1">
    <property type="nucleotide sequence ID" value="XM_029148425.3"/>
</dbReference>
<keyword evidence="1" id="KW-1015">Disulfide bond</keyword>
<evidence type="ECO:0000313" key="6">
    <source>
        <dbReference type="RefSeq" id="XP_055364564.1"/>
    </source>
</evidence>
<dbReference type="InParanoid" id="A0A6P7MD63"/>
<dbReference type="KEGG" id="bspl:114854222"/>
<sequence>MQGLHKLLLLCVLTGLGQNGHGINGGEIVPKSMMQYMVSLQDGHGNHLCGGFLVSENVLITSASCDKRDPRVVYYRCHNLEEKMKFVHIEKKCKSSDSDIMLVKFRKNVKGDNVKKTEIPKSEIDLKVNQQCCKSKCKSSDSDITLFKLQKNVKGDNAKNAEIPNSEIDLKVNQQCVVAGWGPEDCEKGPVKDLRMVNVSVFNCPHNVTDICTSETGFCEIDAGGPLVCDEKAVGVVIFDKKLNRATISNISTKHVWIKDKINNPSWKDCW</sequence>
<keyword evidence="4" id="KW-1185">Reference proteome</keyword>
<dbReference type="Gene3D" id="2.40.10.10">
    <property type="entry name" value="Trypsin-like serine proteases"/>
    <property type="match status" value="3"/>
</dbReference>
<dbReference type="AlphaFoldDB" id="A0A6P7MD63"/>
<dbReference type="RefSeq" id="XP_055364565.1">
    <property type="nucleotide sequence ID" value="XM_055508590.1"/>
</dbReference>
<feature type="chain" id="PRO_5044651657" evidence="2">
    <location>
        <begin position="23"/>
        <end position="271"/>
    </location>
</feature>
<evidence type="ECO:0000313" key="4">
    <source>
        <dbReference type="Proteomes" id="UP000515150"/>
    </source>
</evidence>
<evidence type="ECO:0000259" key="3">
    <source>
        <dbReference type="PROSITE" id="PS50240"/>
    </source>
</evidence>
<evidence type="ECO:0000256" key="1">
    <source>
        <dbReference type="ARBA" id="ARBA00023157"/>
    </source>
</evidence>
<dbReference type="Proteomes" id="UP000515150">
    <property type="component" value="Chromosome 4"/>
</dbReference>
<gene>
    <name evidence="5 6 7 8" type="primary">LOC114854222</name>
</gene>
<keyword evidence="2" id="KW-0732">Signal</keyword>
<proteinExistence type="predicted"/>
<protein>
    <submittedName>
        <fullName evidence="5 6">Granzyme E-like isoform X1</fullName>
    </submittedName>
</protein>
<evidence type="ECO:0000313" key="8">
    <source>
        <dbReference type="RefSeq" id="XP_055364566.1"/>
    </source>
</evidence>
<dbReference type="OrthoDB" id="6755574at2759"/>